<feature type="region of interest" description="Disordered" evidence="1">
    <location>
        <begin position="179"/>
        <end position="226"/>
    </location>
</feature>
<dbReference type="EMBL" id="MCGO01000002">
    <property type="protein sequence ID" value="ORY52849.1"/>
    <property type="molecule type" value="Genomic_DNA"/>
</dbReference>
<feature type="compositionally biased region" description="Polar residues" evidence="1">
    <location>
        <begin position="198"/>
        <end position="221"/>
    </location>
</feature>
<accession>A0A1Y2D0N9</accession>
<evidence type="ECO:0000256" key="1">
    <source>
        <dbReference type="SAM" id="MobiDB-lite"/>
    </source>
</evidence>
<comment type="caution">
    <text evidence="3">The sequence shown here is derived from an EMBL/GenBank/DDBJ whole genome shotgun (WGS) entry which is preliminary data.</text>
</comment>
<dbReference type="AlphaFoldDB" id="A0A1Y2D0N9"/>
<organism evidence="3 4">
    <name type="scientific">Rhizoclosmatium globosum</name>
    <dbReference type="NCBI Taxonomy" id="329046"/>
    <lineage>
        <taxon>Eukaryota</taxon>
        <taxon>Fungi</taxon>
        <taxon>Fungi incertae sedis</taxon>
        <taxon>Chytridiomycota</taxon>
        <taxon>Chytridiomycota incertae sedis</taxon>
        <taxon>Chytridiomycetes</taxon>
        <taxon>Chytridiales</taxon>
        <taxon>Chytriomycetaceae</taxon>
        <taxon>Rhizoclosmatium</taxon>
    </lineage>
</organism>
<evidence type="ECO:0000256" key="2">
    <source>
        <dbReference type="SAM" id="Phobius"/>
    </source>
</evidence>
<name>A0A1Y2D0N9_9FUNG</name>
<keyword evidence="2" id="KW-0472">Membrane</keyword>
<proteinExistence type="predicted"/>
<evidence type="ECO:0008006" key="5">
    <source>
        <dbReference type="Google" id="ProtNLM"/>
    </source>
</evidence>
<reference evidence="3 4" key="1">
    <citation type="submission" date="2016-07" db="EMBL/GenBank/DDBJ databases">
        <title>Pervasive Adenine N6-methylation of Active Genes in Fungi.</title>
        <authorList>
            <consortium name="DOE Joint Genome Institute"/>
            <person name="Mondo S.J."/>
            <person name="Dannebaum R.O."/>
            <person name="Kuo R.C."/>
            <person name="Labutti K."/>
            <person name="Haridas S."/>
            <person name="Kuo A."/>
            <person name="Salamov A."/>
            <person name="Ahrendt S.R."/>
            <person name="Lipzen A."/>
            <person name="Sullivan W."/>
            <person name="Andreopoulos W.B."/>
            <person name="Clum A."/>
            <person name="Lindquist E."/>
            <person name="Daum C."/>
            <person name="Ramamoorthy G.K."/>
            <person name="Gryganskyi A."/>
            <person name="Culley D."/>
            <person name="Magnuson J.K."/>
            <person name="James T.Y."/>
            <person name="O'Malley M.A."/>
            <person name="Stajich J.E."/>
            <person name="Spatafora J.W."/>
            <person name="Visel A."/>
            <person name="Grigoriev I.V."/>
        </authorList>
    </citation>
    <scope>NUCLEOTIDE SEQUENCE [LARGE SCALE GENOMIC DNA]</scope>
    <source>
        <strain evidence="3 4">JEL800</strain>
    </source>
</reference>
<feature type="transmembrane region" description="Helical" evidence="2">
    <location>
        <begin position="304"/>
        <end position="331"/>
    </location>
</feature>
<gene>
    <name evidence="3" type="ORF">BCR33DRAFT_711273</name>
</gene>
<evidence type="ECO:0000313" key="4">
    <source>
        <dbReference type="Proteomes" id="UP000193642"/>
    </source>
</evidence>
<keyword evidence="2" id="KW-0812">Transmembrane</keyword>
<dbReference type="Proteomes" id="UP000193642">
    <property type="component" value="Unassembled WGS sequence"/>
</dbReference>
<keyword evidence="4" id="KW-1185">Reference proteome</keyword>
<feature type="compositionally biased region" description="Low complexity" evidence="1">
    <location>
        <begin position="186"/>
        <end position="197"/>
    </location>
</feature>
<dbReference type="OrthoDB" id="2146047at2759"/>
<keyword evidence="2" id="KW-1133">Transmembrane helix</keyword>
<protein>
    <recommendedName>
        <fullName evidence="5">TLC domain-containing protein</fullName>
    </recommendedName>
</protein>
<sequence>MSLIWDWLNSPSGGPDAPTWLVLVGKHLAKKFNLSFSERISVSEKVCSTINAAYVATAAIWISFVRDTFNVNDFVANVPCTSAMSAIVSIYPKAPATANFITSFFDMDWVLPAYVGYSIYDCVTMCMWVHHLVGIYGAFGNQVIRKLSILSNHAMMTEITAMTVNILWYAETLNPNRPKPRRASITTTMGDTTTDETPSSLTPSASSETLNELSKATTATQPKAVKRKLTKPPATLLLVFLQTLRTLSFVVFRVTAVPYSFYLILSRGGATGVSFSSVWEMVVVVWNGCSSCQRGVFDWDFDRAIGFSALVVQMLFGLLNVVWTAVAIKVLRREVKGYLGRAGEKKKKAE</sequence>
<evidence type="ECO:0000313" key="3">
    <source>
        <dbReference type="EMBL" id="ORY52849.1"/>
    </source>
</evidence>